<accession>A0A3M7QHH0</accession>
<dbReference type="EMBL" id="REGN01006134">
    <property type="protein sequence ID" value="RNA10683.1"/>
    <property type="molecule type" value="Genomic_DNA"/>
</dbReference>
<sequence length="75" mass="9176">MQGFRIIKKNSIQAINKRLYSIDRLFYLSKNVKIQFLKTFILPNFDYCLSLKTIQKLANYYNYFLYKLLNIRLKK</sequence>
<reference evidence="1 2" key="1">
    <citation type="journal article" date="2018" name="Sci. Rep.">
        <title>Genomic signatures of local adaptation to the degree of environmental predictability in rotifers.</title>
        <authorList>
            <person name="Franch-Gras L."/>
            <person name="Hahn C."/>
            <person name="Garcia-Roger E.M."/>
            <person name="Carmona M.J."/>
            <person name="Serra M."/>
            <person name="Gomez A."/>
        </authorList>
    </citation>
    <scope>NUCLEOTIDE SEQUENCE [LARGE SCALE GENOMIC DNA]</scope>
    <source>
        <strain evidence="1">HYR1</strain>
    </source>
</reference>
<organism evidence="1 2">
    <name type="scientific">Brachionus plicatilis</name>
    <name type="common">Marine rotifer</name>
    <name type="synonym">Brachionus muelleri</name>
    <dbReference type="NCBI Taxonomy" id="10195"/>
    <lineage>
        <taxon>Eukaryota</taxon>
        <taxon>Metazoa</taxon>
        <taxon>Spiralia</taxon>
        <taxon>Gnathifera</taxon>
        <taxon>Rotifera</taxon>
        <taxon>Eurotatoria</taxon>
        <taxon>Monogononta</taxon>
        <taxon>Pseudotrocha</taxon>
        <taxon>Ploima</taxon>
        <taxon>Brachionidae</taxon>
        <taxon>Brachionus</taxon>
    </lineage>
</organism>
<evidence type="ECO:0000313" key="2">
    <source>
        <dbReference type="Proteomes" id="UP000276133"/>
    </source>
</evidence>
<proteinExistence type="predicted"/>
<gene>
    <name evidence="1" type="ORF">BpHYR1_023699</name>
</gene>
<protein>
    <recommendedName>
        <fullName evidence="3">RNA-directed DNA polymerase from mobile element jockey-like</fullName>
    </recommendedName>
</protein>
<evidence type="ECO:0000313" key="1">
    <source>
        <dbReference type="EMBL" id="RNA10683.1"/>
    </source>
</evidence>
<dbReference type="AlphaFoldDB" id="A0A3M7QHH0"/>
<evidence type="ECO:0008006" key="3">
    <source>
        <dbReference type="Google" id="ProtNLM"/>
    </source>
</evidence>
<keyword evidence="2" id="KW-1185">Reference proteome</keyword>
<name>A0A3M7QHH0_BRAPC</name>
<dbReference type="Proteomes" id="UP000276133">
    <property type="component" value="Unassembled WGS sequence"/>
</dbReference>
<dbReference type="OrthoDB" id="8053926at2759"/>
<comment type="caution">
    <text evidence="1">The sequence shown here is derived from an EMBL/GenBank/DDBJ whole genome shotgun (WGS) entry which is preliminary data.</text>
</comment>